<dbReference type="PANTHER" id="PTHR37820:SF1">
    <property type="entry name" value="CELL DIVISION PROTEIN FTSQ"/>
    <property type="match status" value="1"/>
</dbReference>
<dbReference type="Gene3D" id="3.10.20.310">
    <property type="entry name" value="membrane protein fhac"/>
    <property type="match status" value="1"/>
</dbReference>
<dbReference type="EMBL" id="MBQD01000025">
    <property type="protein sequence ID" value="OCL31697.1"/>
    <property type="molecule type" value="Genomic_DNA"/>
</dbReference>
<feature type="domain" description="POTRA" evidence="9">
    <location>
        <begin position="52"/>
        <end position="120"/>
    </location>
</feature>
<sequence length="241" mass="26357">MTEPLPPGAFAKALQSKRDSERRRRWILRGSLAGVALLTALGVWLAYFSPAFETREVVVEGTALLTSEQVTAAAAVETGVPMARLDADAVAQRVADLPAVREATVERELPGTVRIIVEERTVAFQRKREGQWQWVDADGVVFRSVADPEPGVLQVTTSSDDARLLRDVATVARHLPEELRPETVRMTAEAVDRITVSLEGDRMIVWGSAEESALKSEVVSALMSVEAEVYDVSAPRHPTTE</sequence>
<protein>
    <recommendedName>
        <fullName evidence="9">POTRA domain-containing protein</fullName>
    </recommendedName>
</protein>
<dbReference type="InterPro" id="IPR034746">
    <property type="entry name" value="POTRA"/>
</dbReference>
<evidence type="ECO:0000256" key="7">
    <source>
        <dbReference type="ARBA" id="ARBA00023306"/>
    </source>
</evidence>
<keyword evidence="4 8" id="KW-0812">Transmembrane</keyword>
<evidence type="ECO:0000256" key="3">
    <source>
        <dbReference type="ARBA" id="ARBA00022618"/>
    </source>
</evidence>
<evidence type="ECO:0000256" key="1">
    <source>
        <dbReference type="ARBA" id="ARBA00004370"/>
    </source>
</evidence>
<keyword evidence="6 8" id="KW-0472">Membrane</keyword>
<dbReference type="AlphaFoldDB" id="A0A1C0AI10"/>
<proteinExistence type="predicted"/>
<keyword evidence="2" id="KW-1003">Cell membrane</keyword>
<dbReference type="Pfam" id="PF08478">
    <property type="entry name" value="POTRA_1"/>
    <property type="match status" value="1"/>
</dbReference>
<keyword evidence="7" id="KW-0131">Cell cycle</keyword>
<dbReference type="Pfam" id="PF03799">
    <property type="entry name" value="FtsQ_DivIB_C"/>
    <property type="match status" value="1"/>
</dbReference>
<organism evidence="10 11">
    <name type="scientific">Tessaracoccus lapidicaptus</name>
    <dbReference type="NCBI Taxonomy" id="1427523"/>
    <lineage>
        <taxon>Bacteria</taxon>
        <taxon>Bacillati</taxon>
        <taxon>Actinomycetota</taxon>
        <taxon>Actinomycetes</taxon>
        <taxon>Propionibacteriales</taxon>
        <taxon>Propionibacteriaceae</taxon>
        <taxon>Tessaracoccus</taxon>
    </lineage>
</organism>
<dbReference type="InterPro" id="IPR050487">
    <property type="entry name" value="FtsQ_DivIB"/>
</dbReference>
<evidence type="ECO:0000256" key="8">
    <source>
        <dbReference type="SAM" id="Phobius"/>
    </source>
</evidence>
<dbReference type="PROSITE" id="PS51779">
    <property type="entry name" value="POTRA"/>
    <property type="match status" value="1"/>
</dbReference>
<accession>A0A1C0AI10</accession>
<keyword evidence="11" id="KW-1185">Reference proteome</keyword>
<keyword evidence="5 8" id="KW-1133">Transmembrane helix</keyword>
<evidence type="ECO:0000313" key="11">
    <source>
        <dbReference type="Proteomes" id="UP000093501"/>
    </source>
</evidence>
<gene>
    <name evidence="10" type="ORF">BCR15_08700</name>
</gene>
<evidence type="ECO:0000259" key="9">
    <source>
        <dbReference type="PROSITE" id="PS51779"/>
    </source>
</evidence>
<name>A0A1C0AI10_9ACTN</name>
<evidence type="ECO:0000256" key="5">
    <source>
        <dbReference type="ARBA" id="ARBA00022989"/>
    </source>
</evidence>
<evidence type="ECO:0000256" key="4">
    <source>
        <dbReference type="ARBA" id="ARBA00022692"/>
    </source>
</evidence>
<evidence type="ECO:0000256" key="6">
    <source>
        <dbReference type="ARBA" id="ARBA00023136"/>
    </source>
</evidence>
<dbReference type="Proteomes" id="UP000093501">
    <property type="component" value="Unassembled WGS sequence"/>
</dbReference>
<comment type="caution">
    <text evidence="10">The sequence shown here is derived from an EMBL/GenBank/DDBJ whole genome shotgun (WGS) entry which is preliminary data.</text>
</comment>
<evidence type="ECO:0000256" key="2">
    <source>
        <dbReference type="ARBA" id="ARBA00022475"/>
    </source>
</evidence>
<keyword evidence="3" id="KW-0132">Cell division</keyword>
<dbReference type="RefSeq" id="WP_068752474.1">
    <property type="nucleotide sequence ID" value="NZ_MBQD01000025.1"/>
</dbReference>
<dbReference type="GO" id="GO:0005886">
    <property type="term" value="C:plasma membrane"/>
    <property type="evidence" value="ECO:0007669"/>
    <property type="project" value="TreeGrafter"/>
</dbReference>
<dbReference type="InterPro" id="IPR013685">
    <property type="entry name" value="POTRA_FtsQ_type"/>
</dbReference>
<dbReference type="GO" id="GO:0051301">
    <property type="term" value="P:cell division"/>
    <property type="evidence" value="ECO:0007669"/>
    <property type="project" value="UniProtKB-KW"/>
</dbReference>
<feature type="transmembrane region" description="Helical" evidence="8">
    <location>
        <begin position="26"/>
        <end position="47"/>
    </location>
</feature>
<dbReference type="PANTHER" id="PTHR37820">
    <property type="entry name" value="CELL DIVISION PROTEIN DIVIB"/>
    <property type="match status" value="1"/>
</dbReference>
<dbReference type="InterPro" id="IPR005548">
    <property type="entry name" value="Cell_div_FtsQ/DivIB_C"/>
</dbReference>
<comment type="subcellular location">
    <subcellularLocation>
        <location evidence="1">Membrane</location>
    </subcellularLocation>
</comment>
<evidence type="ECO:0000313" key="10">
    <source>
        <dbReference type="EMBL" id="OCL31697.1"/>
    </source>
</evidence>
<reference evidence="11" key="1">
    <citation type="submission" date="2016-07" db="EMBL/GenBank/DDBJ databases">
        <authorList>
            <person name="Florea S."/>
            <person name="Webb J.S."/>
            <person name="Jaromczyk J."/>
            <person name="Schardl C.L."/>
        </authorList>
    </citation>
    <scope>NUCLEOTIDE SEQUENCE [LARGE SCALE GENOMIC DNA]</scope>
    <source>
        <strain evidence="11">IPBSL-7</strain>
    </source>
</reference>